<gene>
    <name evidence="3" type="ORF">GMARGA_LOCUS21116</name>
</gene>
<evidence type="ECO:0000313" key="4">
    <source>
        <dbReference type="Proteomes" id="UP000789901"/>
    </source>
</evidence>
<dbReference type="Proteomes" id="UP000789901">
    <property type="component" value="Unassembled WGS sequence"/>
</dbReference>
<evidence type="ECO:0000313" key="3">
    <source>
        <dbReference type="EMBL" id="CAG8790217.1"/>
    </source>
</evidence>
<reference evidence="3 4" key="1">
    <citation type="submission" date="2021-06" db="EMBL/GenBank/DDBJ databases">
        <authorList>
            <person name="Kallberg Y."/>
            <person name="Tangrot J."/>
            <person name="Rosling A."/>
        </authorList>
    </citation>
    <scope>NUCLEOTIDE SEQUENCE [LARGE SCALE GENOMIC DNA]</scope>
    <source>
        <strain evidence="3 4">120-4 pot B 10/14</strain>
    </source>
</reference>
<feature type="region of interest" description="Disordered" evidence="2">
    <location>
        <begin position="393"/>
        <end position="419"/>
    </location>
</feature>
<dbReference type="PANTHER" id="PTHR31010:SF2">
    <property type="entry name" value="RAN-SPECIFIC GTPASE-ACTIVATING PROTEIN 30"/>
    <property type="match status" value="1"/>
</dbReference>
<feature type="compositionally biased region" description="Acidic residues" evidence="2">
    <location>
        <begin position="438"/>
        <end position="453"/>
    </location>
</feature>
<keyword evidence="4" id="KW-1185">Reference proteome</keyword>
<dbReference type="Pfam" id="PF25762">
    <property type="entry name" value="HAUS1"/>
    <property type="match status" value="1"/>
</dbReference>
<feature type="compositionally biased region" description="Basic and acidic residues" evidence="2">
    <location>
        <begin position="409"/>
        <end position="419"/>
    </location>
</feature>
<dbReference type="PRINTS" id="PR02087">
    <property type="entry name" value="HAUSAUGMINL1"/>
</dbReference>
<dbReference type="Pfam" id="PF05508">
    <property type="entry name" value="Ran-binding"/>
    <property type="match status" value="1"/>
</dbReference>
<feature type="non-terminal residue" evidence="3">
    <location>
        <position position="1"/>
    </location>
</feature>
<name>A0ABN7VPF6_GIGMA</name>
<comment type="caution">
    <text evidence="3">The sequence shown here is derived from an EMBL/GenBank/DDBJ whole genome shotgun (WGS) entry which is preliminary data.</text>
</comment>
<protein>
    <submittedName>
        <fullName evidence="3">6009_t:CDS:1</fullName>
    </submittedName>
</protein>
<proteinExistence type="predicted"/>
<feature type="coiled-coil region" evidence="1">
    <location>
        <begin position="856"/>
        <end position="950"/>
    </location>
</feature>
<evidence type="ECO:0000256" key="2">
    <source>
        <dbReference type="SAM" id="MobiDB-lite"/>
    </source>
</evidence>
<sequence>FKNHITVLSRDVLYERLSADLHFLYNGSLLHFSENYKRKLILYITYLNMDEILTKLALHTATFVGKAAFAYSTNYAMKQVTKYINRDASNAQNVEVEELERVKATLEATIRMVQPAIDLIEIISARGNTALEPTAAQTTILRKEIESFARSLSEYSLSETESTSSTDKKKLFNASKVINEMQALTQKIEKFVPYLNLMMTTSGANLGWSLPNSISTSRLLQASDALREANRLFSKSSKQIRVGPAYKLKLYYMFTASVRPKSVNDFTWKEEFTKCDAALYRVHDIKEDGEKSEYVYELIIVEDLNDGRYHEEFDNDGSAKQLSEEVKLENKSQCIPGKIKRIPVGEISRLYYTSSGSLLNIEDSKSPVLVLKVIKGLSKSHLLKVDDETARTGNVDLDANPLYVPPNTSEKRVKESKEHSNAELFALEIFQEPIEIDDDEEEEGSLNSEDNDLEEKSNPGTPSPRKIPLPMSPATLTPRKIPLPMSPATPTRRRVPLSTSPLNPTPRRIPLPSSDNEDSDLTVSDVDEEEESAEISDSTKMAGTLDIHNDSENLNAFVNSEDEIHQYNLKSLSLLEYMLRLSALEVCEQTNHLEVADEKINLFLKDDDSTGTTPRRSISKSLSSSRKLLFKDEIAAVNKMSSLSVNDKYDFGNAQNDLLFDDIFLYESLDESETNVADKEKWELIDTWLEKVYKGKPVPPFERNASTASALYEIALFNQEQDAIAEIILKQQKLHAFEYRTETRRIKNILHAFGISKDDFSRNGAQSVKILATLATILELGNVERSSFFSAIAQLGIDLSHIEQQNRDISRTINSLEISTQEAKLRYYKLREILTNLRRNWDTKEDQKLKEWKRNTMLLDQKAKEYQLKLSRLERQYTAMNIEDGGLRFQDLKSKEEQIEALEQLVKDKTKKLKAYQVLPPDVILAKLQLDAAQHKLAELTETRDELIKQMAINLQQ</sequence>
<evidence type="ECO:0000256" key="1">
    <source>
        <dbReference type="SAM" id="Coils"/>
    </source>
</evidence>
<keyword evidence="1" id="KW-0175">Coiled coil</keyword>
<dbReference type="InterPro" id="IPR008812">
    <property type="entry name" value="Ran_GTP-bd-rel"/>
</dbReference>
<dbReference type="PANTHER" id="PTHR31010">
    <property type="entry name" value="RAN-SPECIFIC GTPASE-ACTIVATING PROTEIN 30-RELATED"/>
    <property type="match status" value="1"/>
</dbReference>
<feature type="compositionally biased region" description="Pro residues" evidence="2">
    <location>
        <begin position="461"/>
        <end position="471"/>
    </location>
</feature>
<accession>A0ABN7VPF6</accession>
<feature type="region of interest" description="Disordered" evidence="2">
    <location>
        <begin position="438"/>
        <end position="538"/>
    </location>
</feature>
<feature type="compositionally biased region" description="Acidic residues" evidence="2">
    <location>
        <begin position="515"/>
        <end position="534"/>
    </location>
</feature>
<organism evidence="3 4">
    <name type="scientific">Gigaspora margarita</name>
    <dbReference type="NCBI Taxonomy" id="4874"/>
    <lineage>
        <taxon>Eukaryota</taxon>
        <taxon>Fungi</taxon>
        <taxon>Fungi incertae sedis</taxon>
        <taxon>Mucoromycota</taxon>
        <taxon>Glomeromycotina</taxon>
        <taxon>Glomeromycetes</taxon>
        <taxon>Diversisporales</taxon>
        <taxon>Gigasporaceae</taxon>
        <taxon>Gigaspora</taxon>
    </lineage>
</organism>
<dbReference type="EMBL" id="CAJVQB010019179">
    <property type="protein sequence ID" value="CAG8790217.1"/>
    <property type="molecule type" value="Genomic_DNA"/>
</dbReference>
<dbReference type="InterPro" id="IPR026243">
    <property type="entry name" value="HAUS1"/>
</dbReference>